<dbReference type="Gene3D" id="2.40.128.270">
    <property type="match status" value="1"/>
</dbReference>
<evidence type="ECO:0000313" key="4">
    <source>
        <dbReference type="Proteomes" id="UP001064087"/>
    </source>
</evidence>
<dbReference type="InterPro" id="IPR038670">
    <property type="entry name" value="HslJ-like_sf"/>
</dbReference>
<dbReference type="RefSeq" id="WP_263047140.1">
    <property type="nucleotide sequence ID" value="NZ_CP106738.1"/>
</dbReference>
<gene>
    <name evidence="3" type="ORF">N7U68_13510</name>
</gene>
<feature type="signal peptide" evidence="1">
    <location>
        <begin position="1"/>
        <end position="21"/>
    </location>
</feature>
<sequence length="143" mass="15031">MKLLKSCVSIWFLFGSAAAQASDWRIVTVDGAAAVGEASIGFRADGSYSGNTGCNLFQGQARYEGGQLVIEGPMAHTKKACADDALVAQEAAIVGMFAGTMDIRFDPLSHTMTVLQDDRSLVLARLDDEPGSESNASDVPSDP</sequence>
<evidence type="ECO:0000259" key="2">
    <source>
        <dbReference type="Pfam" id="PF03724"/>
    </source>
</evidence>
<feature type="chain" id="PRO_5047233846" evidence="1">
    <location>
        <begin position="22"/>
        <end position="143"/>
    </location>
</feature>
<name>A0ABY6D883_9RHOB</name>
<organism evidence="3 4">
    <name type="scientific">Roseovarius pelagicus</name>
    <dbReference type="NCBI Taxonomy" id="2980108"/>
    <lineage>
        <taxon>Bacteria</taxon>
        <taxon>Pseudomonadati</taxon>
        <taxon>Pseudomonadota</taxon>
        <taxon>Alphaproteobacteria</taxon>
        <taxon>Rhodobacterales</taxon>
        <taxon>Roseobacteraceae</taxon>
        <taxon>Roseovarius</taxon>
    </lineage>
</organism>
<evidence type="ECO:0000313" key="3">
    <source>
        <dbReference type="EMBL" id="UXX82119.1"/>
    </source>
</evidence>
<dbReference type="PANTHER" id="PTHR35535:SF1">
    <property type="entry name" value="HEAT SHOCK PROTEIN HSLJ"/>
    <property type="match status" value="1"/>
</dbReference>
<dbReference type="EMBL" id="CP106738">
    <property type="protein sequence ID" value="UXX82119.1"/>
    <property type="molecule type" value="Genomic_DNA"/>
</dbReference>
<proteinExistence type="predicted"/>
<accession>A0ABY6D883</accession>
<dbReference type="Proteomes" id="UP001064087">
    <property type="component" value="Chromosome"/>
</dbReference>
<dbReference type="InterPro" id="IPR053147">
    <property type="entry name" value="Hsp_HslJ-like"/>
</dbReference>
<evidence type="ECO:0000256" key="1">
    <source>
        <dbReference type="SAM" id="SignalP"/>
    </source>
</evidence>
<dbReference type="PANTHER" id="PTHR35535">
    <property type="entry name" value="HEAT SHOCK PROTEIN HSLJ"/>
    <property type="match status" value="1"/>
</dbReference>
<feature type="domain" description="DUF306" evidence="2">
    <location>
        <begin position="18"/>
        <end position="118"/>
    </location>
</feature>
<reference evidence="3" key="1">
    <citation type="submission" date="2022-10" db="EMBL/GenBank/DDBJ databases">
        <title>Roseovarius pelagicus sp. nov., isolated from Arctic seawater.</title>
        <authorList>
            <person name="Hong Y.W."/>
            <person name="Hwang C.Y."/>
        </authorList>
    </citation>
    <scope>NUCLEOTIDE SEQUENCE</scope>
    <source>
        <strain evidence="3">HL-MP18</strain>
    </source>
</reference>
<protein>
    <submittedName>
        <fullName evidence="3">META domain-containing protein</fullName>
    </submittedName>
</protein>
<keyword evidence="1" id="KW-0732">Signal</keyword>
<dbReference type="Pfam" id="PF03724">
    <property type="entry name" value="META"/>
    <property type="match status" value="1"/>
</dbReference>
<keyword evidence="4" id="KW-1185">Reference proteome</keyword>
<dbReference type="InterPro" id="IPR005184">
    <property type="entry name" value="DUF306_Meta_HslJ"/>
</dbReference>